<evidence type="ECO:0000313" key="5">
    <source>
        <dbReference type="Proteomes" id="UP000799437"/>
    </source>
</evidence>
<dbReference type="InterPro" id="IPR001138">
    <property type="entry name" value="Zn2Cys6_DnaBD"/>
</dbReference>
<dbReference type="Gene3D" id="4.10.240.10">
    <property type="entry name" value="Zn(2)-C6 fungal-type DNA-binding domain"/>
    <property type="match status" value="1"/>
</dbReference>
<feature type="compositionally biased region" description="Basic and acidic residues" evidence="2">
    <location>
        <begin position="79"/>
        <end position="100"/>
    </location>
</feature>
<feature type="compositionally biased region" description="Low complexity" evidence="2">
    <location>
        <begin position="189"/>
        <end position="212"/>
    </location>
</feature>
<evidence type="ECO:0000313" key="4">
    <source>
        <dbReference type="EMBL" id="KAF2753070.1"/>
    </source>
</evidence>
<protein>
    <recommendedName>
        <fullName evidence="3">Zn(2)-C6 fungal-type domain-containing protein</fullName>
    </recommendedName>
</protein>
<keyword evidence="5" id="KW-1185">Reference proteome</keyword>
<dbReference type="CDD" id="cd00067">
    <property type="entry name" value="GAL4"/>
    <property type="match status" value="1"/>
</dbReference>
<feature type="domain" description="Zn(2)-C6 fungal-type" evidence="3">
    <location>
        <begin position="35"/>
        <end position="65"/>
    </location>
</feature>
<dbReference type="GeneID" id="54489856"/>
<dbReference type="SUPFAM" id="SSF57701">
    <property type="entry name" value="Zn2/Cys6 DNA-binding domain"/>
    <property type="match status" value="1"/>
</dbReference>
<evidence type="ECO:0000259" key="3">
    <source>
        <dbReference type="PROSITE" id="PS50048"/>
    </source>
</evidence>
<dbReference type="Proteomes" id="UP000799437">
    <property type="component" value="Unassembled WGS sequence"/>
</dbReference>
<dbReference type="Pfam" id="PF00172">
    <property type="entry name" value="Zn_clus"/>
    <property type="match status" value="1"/>
</dbReference>
<feature type="compositionally biased region" description="Low complexity" evidence="2">
    <location>
        <begin position="101"/>
        <end position="116"/>
    </location>
</feature>
<dbReference type="PROSITE" id="PS00463">
    <property type="entry name" value="ZN2_CY6_FUNGAL_1"/>
    <property type="match status" value="1"/>
</dbReference>
<evidence type="ECO:0000256" key="2">
    <source>
        <dbReference type="SAM" id="MobiDB-lite"/>
    </source>
</evidence>
<feature type="region of interest" description="Disordered" evidence="2">
    <location>
        <begin position="169"/>
        <end position="214"/>
    </location>
</feature>
<feature type="compositionally biased region" description="Acidic residues" evidence="2">
    <location>
        <begin position="174"/>
        <end position="188"/>
    </location>
</feature>
<organism evidence="4 5">
    <name type="scientific">Pseudovirgaria hyperparasitica</name>
    <dbReference type="NCBI Taxonomy" id="470096"/>
    <lineage>
        <taxon>Eukaryota</taxon>
        <taxon>Fungi</taxon>
        <taxon>Dikarya</taxon>
        <taxon>Ascomycota</taxon>
        <taxon>Pezizomycotina</taxon>
        <taxon>Dothideomycetes</taxon>
        <taxon>Dothideomycetes incertae sedis</taxon>
        <taxon>Acrospermales</taxon>
        <taxon>Acrospermaceae</taxon>
        <taxon>Pseudovirgaria</taxon>
    </lineage>
</organism>
<feature type="compositionally biased region" description="Polar residues" evidence="2">
    <location>
        <begin position="117"/>
        <end position="130"/>
    </location>
</feature>
<feature type="compositionally biased region" description="Low complexity" evidence="2">
    <location>
        <begin position="241"/>
        <end position="263"/>
    </location>
</feature>
<accession>A0A6A6VTY5</accession>
<gene>
    <name evidence="4" type="ORF">EJ05DRAFT_523464</name>
</gene>
<dbReference type="GO" id="GO:0008270">
    <property type="term" value="F:zinc ion binding"/>
    <property type="evidence" value="ECO:0007669"/>
    <property type="project" value="InterPro"/>
</dbReference>
<feature type="region of interest" description="Disordered" evidence="2">
    <location>
        <begin position="231"/>
        <end position="292"/>
    </location>
</feature>
<sequence length="501" mass="53884">MFGTWRYDPTDNKLIGIQDSSVKAKTWNRGKLNSACKACKDKKLRCTAQRTGCDRCKANGTTCIYVPRRASSRATTNPHRAEGESHGGREKTVEKADSRYQSRSSSSPVGDPSESEQLNGESSTLASGMSMSPAPSLDSLHFLQEAILPSGSLDIFEVAMQPDYSLGGGGLEFELSDDNNNEDNDDNDNGNANCNSNSISNSNSSNSNSNVNGFHVFDQDQDLLLSTEQDLDSLGFPLPTPSDSTSPPRSRTERQPPALALAPEPAPAHLSLGPDPFTFTGSPRPRPSHHRRNTTTNIKVATCPCSCLQNLAALLERLMLMTSGISTPQTQSLDVQLAIHKAALARCDAVLCCTLCDTRSENTMLLITVCERIVDMCANIVDTYHLHLDADQSATASLDSLLQNSGASAPSIPESASSSNTLVSGPVSPLSVGSFQISSMNEWAAVIRTIIRLQLQRMGSLLGRMKSLSTGEVQDVHSDMLKKLRDRVRSLLHVAGGGDLD</sequence>
<keyword evidence="1" id="KW-0539">Nucleus</keyword>
<dbReference type="OrthoDB" id="3790821at2759"/>
<dbReference type="PROSITE" id="PS50048">
    <property type="entry name" value="ZN2_CY6_FUNGAL_2"/>
    <property type="match status" value="1"/>
</dbReference>
<feature type="region of interest" description="Disordered" evidence="2">
    <location>
        <begin position="71"/>
        <end position="133"/>
    </location>
</feature>
<proteinExistence type="predicted"/>
<dbReference type="AlphaFoldDB" id="A0A6A6VTY5"/>
<dbReference type="EMBL" id="ML996588">
    <property type="protein sequence ID" value="KAF2753070.1"/>
    <property type="molecule type" value="Genomic_DNA"/>
</dbReference>
<dbReference type="InterPro" id="IPR036864">
    <property type="entry name" value="Zn2-C6_fun-type_DNA-bd_sf"/>
</dbReference>
<name>A0A6A6VTY5_9PEZI</name>
<dbReference type="GO" id="GO:0000981">
    <property type="term" value="F:DNA-binding transcription factor activity, RNA polymerase II-specific"/>
    <property type="evidence" value="ECO:0007669"/>
    <property type="project" value="InterPro"/>
</dbReference>
<evidence type="ECO:0000256" key="1">
    <source>
        <dbReference type="ARBA" id="ARBA00023242"/>
    </source>
</evidence>
<dbReference type="RefSeq" id="XP_033595521.1">
    <property type="nucleotide sequence ID" value="XM_033748802.1"/>
</dbReference>
<reference evidence="4" key="1">
    <citation type="journal article" date="2020" name="Stud. Mycol.">
        <title>101 Dothideomycetes genomes: a test case for predicting lifestyles and emergence of pathogens.</title>
        <authorList>
            <person name="Haridas S."/>
            <person name="Albert R."/>
            <person name="Binder M."/>
            <person name="Bloem J."/>
            <person name="Labutti K."/>
            <person name="Salamov A."/>
            <person name="Andreopoulos B."/>
            <person name="Baker S."/>
            <person name="Barry K."/>
            <person name="Bills G."/>
            <person name="Bluhm B."/>
            <person name="Cannon C."/>
            <person name="Castanera R."/>
            <person name="Culley D."/>
            <person name="Daum C."/>
            <person name="Ezra D."/>
            <person name="Gonzalez J."/>
            <person name="Henrissat B."/>
            <person name="Kuo A."/>
            <person name="Liang C."/>
            <person name="Lipzen A."/>
            <person name="Lutzoni F."/>
            <person name="Magnuson J."/>
            <person name="Mondo S."/>
            <person name="Nolan M."/>
            <person name="Ohm R."/>
            <person name="Pangilinan J."/>
            <person name="Park H.-J."/>
            <person name="Ramirez L."/>
            <person name="Alfaro M."/>
            <person name="Sun H."/>
            <person name="Tritt A."/>
            <person name="Yoshinaga Y."/>
            <person name="Zwiers L.-H."/>
            <person name="Turgeon B."/>
            <person name="Goodwin S."/>
            <person name="Spatafora J."/>
            <person name="Crous P."/>
            <person name="Grigoriev I."/>
        </authorList>
    </citation>
    <scope>NUCLEOTIDE SEQUENCE</scope>
    <source>
        <strain evidence="4">CBS 121739</strain>
    </source>
</reference>